<dbReference type="Proteomes" id="UP000026961">
    <property type="component" value="Chromosome 2"/>
</dbReference>
<reference evidence="2" key="1">
    <citation type="submission" date="2015-04" db="UniProtKB">
        <authorList>
            <consortium name="EnsemblPlants"/>
        </authorList>
    </citation>
    <scope>IDENTIFICATION</scope>
</reference>
<dbReference type="HOGENOM" id="CLU_2112686_0_0_1"/>
<reference evidence="2" key="2">
    <citation type="submission" date="2018-05" db="EMBL/GenBank/DDBJ databases">
        <title>OgluRS3 (Oryza glumaepatula Reference Sequence Version 3).</title>
        <authorList>
            <person name="Zhang J."/>
            <person name="Kudrna D."/>
            <person name="Lee S."/>
            <person name="Talag J."/>
            <person name="Welchert J."/>
            <person name="Wing R.A."/>
        </authorList>
    </citation>
    <scope>NUCLEOTIDE SEQUENCE [LARGE SCALE GENOMIC DNA]</scope>
</reference>
<sequence>MDPDGYFAFVHGGYRLTISLSTTYICLAASRAAERNWRSGDSDLVYLRVSHRLESNLLYTGRGSIVVISVLLAAVTLVCCTGWKAAARWWAAGRRARTVHPVDAATAAAAVVPTA</sequence>
<accession>A0A0D9YZF7</accession>
<dbReference type="EnsemblPlants" id="OGLUM02G36510.1">
    <property type="protein sequence ID" value="OGLUM02G36510.1"/>
    <property type="gene ID" value="OGLUM02G36510"/>
</dbReference>
<dbReference type="AlphaFoldDB" id="A0A0D9YZF7"/>
<evidence type="ECO:0000313" key="3">
    <source>
        <dbReference type="Proteomes" id="UP000026961"/>
    </source>
</evidence>
<keyword evidence="1" id="KW-0812">Transmembrane</keyword>
<feature type="transmembrane region" description="Helical" evidence="1">
    <location>
        <begin position="65"/>
        <end position="87"/>
    </location>
</feature>
<evidence type="ECO:0000256" key="1">
    <source>
        <dbReference type="SAM" id="Phobius"/>
    </source>
</evidence>
<proteinExistence type="predicted"/>
<protein>
    <submittedName>
        <fullName evidence="2">Uncharacterized protein</fullName>
    </submittedName>
</protein>
<dbReference type="Gramene" id="OGLUM02G36510.1">
    <property type="protein sequence ID" value="OGLUM02G36510.1"/>
    <property type="gene ID" value="OGLUM02G36510"/>
</dbReference>
<organism evidence="2">
    <name type="scientific">Oryza glumipatula</name>
    <dbReference type="NCBI Taxonomy" id="40148"/>
    <lineage>
        <taxon>Eukaryota</taxon>
        <taxon>Viridiplantae</taxon>
        <taxon>Streptophyta</taxon>
        <taxon>Embryophyta</taxon>
        <taxon>Tracheophyta</taxon>
        <taxon>Spermatophyta</taxon>
        <taxon>Magnoliopsida</taxon>
        <taxon>Liliopsida</taxon>
        <taxon>Poales</taxon>
        <taxon>Poaceae</taxon>
        <taxon>BOP clade</taxon>
        <taxon>Oryzoideae</taxon>
        <taxon>Oryzeae</taxon>
        <taxon>Oryzinae</taxon>
        <taxon>Oryza</taxon>
    </lineage>
</organism>
<keyword evidence="1" id="KW-0472">Membrane</keyword>
<keyword evidence="3" id="KW-1185">Reference proteome</keyword>
<keyword evidence="1" id="KW-1133">Transmembrane helix</keyword>
<evidence type="ECO:0000313" key="2">
    <source>
        <dbReference type="EnsemblPlants" id="OGLUM02G36510.1"/>
    </source>
</evidence>
<name>A0A0D9YZF7_9ORYZ</name>